<feature type="compositionally biased region" description="Acidic residues" evidence="1">
    <location>
        <begin position="327"/>
        <end position="336"/>
    </location>
</feature>
<feature type="region of interest" description="Disordered" evidence="1">
    <location>
        <begin position="279"/>
        <end position="366"/>
    </location>
</feature>
<name>A0A8H7SCT6_9FUNG</name>
<feature type="compositionally biased region" description="Low complexity" evidence="1">
    <location>
        <begin position="237"/>
        <end position="260"/>
    </location>
</feature>
<feature type="chain" id="PRO_5034354717" description="Mid2 domain-containing protein" evidence="3">
    <location>
        <begin position="27"/>
        <end position="481"/>
    </location>
</feature>
<evidence type="ECO:0000256" key="1">
    <source>
        <dbReference type="SAM" id="MobiDB-lite"/>
    </source>
</evidence>
<keyword evidence="2" id="KW-0472">Membrane</keyword>
<evidence type="ECO:0008006" key="6">
    <source>
        <dbReference type="Google" id="ProtNLM"/>
    </source>
</evidence>
<gene>
    <name evidence="4" type="ORF">INT45_003900</name>
</gene>
<protein>
    <recommendedName>
        <fullName evidence="6">Mid2 domain-containing protein</fullName>
    </recommendedName>
</protein>
<keyword evidence="5" id="KW-1185">Reference proteome</keyword>
<proteinExistence type="predicted"/>
<feature type="transmembrane region" description="Helical" evidence="2">
    <location>
        <begin position="123"/>
        <end position="146"/>
    </location>
</feature>
<keyword evidence="2" id="KW-0812">Transmembrane</keyword>
<keyword evidence="2" id="KW-1133">Transmembrane helix</keyword>
<evidence type="ECO:0000256" key="2">
    <source>
        <dbReference type="SAM" id="Phobius"/>
    </source>
</evidence>
<organism evidence="4 5">
    <name type="scientific">Circinella minor</name>
    <dbReference type="NCBI Taxonomy" id="1195481"/>
    <lineage>
        <taxon>Eukaryota</taxon>
        <taxon>Fungi</taxon>
        <taxon>Fungi incertae sedis</taxon>
        <taxon>Mucoromycota</taxon>
        <taxon>Mucoromycotina</taxon>
        <taxon>Mucoromycetes</taxon>
        <taxon>Mucorales</taxon>
        <taxon>Lichtheimiaceae</taxon>
        <taxon>Circinella</taxon>
    </lineage>
</organism>
<reference evidence="4 5" key="1">
    <citation type="submission" date="2020-12" db="EMBL/GenBank/DDBJ databases">
        <title>Metabolic potential, ecology and presence of endohyphal bacteria is reflected in genomic diversity of Mucoromycotina.</title>
        <authorList>
            <person name="Muszewska A."/>
            <person name="Okrasinska A."/>
            <person name="Steczkiewicz K."/>
            <person name="Drgas O."/>
            <person name="Orlowska M."/>
            <person name="Perlinska-Lenart U."/>
            <person name="Aleksandrzak-Piekarczyk T."/>
            <person name="Szatraj K."/>
            <person name="Zielenkiewicz U."/>
            <person name="Pilsyk S."/>
            <person name="Malc E."/>
            <person name="Mieczkowski P."/>
            <person name="Kruszewska J.S."/>
            <person name="Biernat P."/>
            <person name="Pawlowska J."/>
        </authorList>
    </citation>
    <scope>NUCLEOTIDE SEQUENCE [LARGE SCALE GENOMIC DNA]</scope>
    <source>
        <strain evidence="4 5">CBS 142.35</strain>
    </source>
</reference>
<dbReference type="EMBL" id="JAEPRB010000010">
    <property type="protein sequence ID" value="KAG2227170.1"/>
    <property type="molecule type" value="Genomic_DNA"/>
</dbReference>
<feature type="signal peptide" evidence="3">
    <location>
        <begin position="1"/>
        <end position="26"/>
    </location>
</feature>
<keyword evidence="3" id="KW-0732">Signal</keyword>
<dbReference type="Proteomes" id="UP000646827">
    <property type="component" value="Unassembled WGS sequence"/>
</dbReference>
<feature type="region of interest" description="Disordered" evidence="1">
    <location>
        <begin position="236"/>
        <end position="262"/>
    </location>
</feature>
<feature type="compositionally biased region" description="Low complexity" evidence="1">
    <location>
        <begin position="293"/>
        <end position="302"/>
    </location>
</feature>
<sequence length="481" mass="52722">MAPPFRRYSSLLSILFLSLQWFAVEPTVIEGSTYVLPSGSFTGALTDVNLSGLFDGTPTLTKNNNNPAAAIVTSASNSSPIIASTTITNSPVIETPPVSSPPSEKQVAKTNDDNDQAVLSTGVIVGIVVGGIVVIMLTVLLCVFMVRRKKNKKFDRGRGITSSMVISMRTKTPSLLDPMKTSGNEMGFHKKPVQMYYPEHSNMMMTQPSESITAAIDKMYNVKQYNTRSAAFSSTATIPHTPNTVATTTTRDSTVNNNSNPRLSKYSYLAQAFTQMRESYAAHSSLSPPPPESSSSTSMPSSGHHVTLPHHTKNNTTDTTYLRAPDNMDDMDDDDNNNNHNNNNNPTTTATASPYHPTSLTPTPPRIAIFNENSEQVDNSYHSPDGNNDRNFQELNNSTLASSSLSTTPNRDSVTSDVSQYSTFSNPFRYPSPDNASIINNYNNHHQTTSIMMADSRMPTPPRPSPSHQQFRSPRKQYNYI</sequence>
<feature type="region of interest" description="Disordered" evidence="1">
    <location>
        <begin position="455"/>
        <end position="481"/>
    </location>
</feature>
<comment type="caution">
    <text evidence="4">The sequence shown here is derived from an EMBL/GenBank/DDBJ whole genome shotgun (WGS) entry which is preliminary data.</text>
</comment>
<feature type="compositionally biased region" description="Polar residues" evidence="1">
    <location>
        <begin position="346"/>
        <end position="361"/>
    </location>
</feature>
<evidence type="ECO:0000313" key="4">
    <source>
        <dbReference type="EMBL" id="KAG2227170.1"/>
    </source>
</evidence>
<evidence type="ECO:0000313" key="5">
    <source>
        <dbReference type="Proteomes" id="UP000646827"/>
    </source>
</evidence>
<accession>A0A8H7SCT6</accession>
<dbReference type="OrthoDB" id="2282566at2759"/>
<feature type="region of interest" description="Disordered" evidence="1">
    <location>
        <begin position="92"/>
        <end position="111"/>
    </location>
</feature>
<evidence type="ECO:0000256" key="3">
    <source>
        <dbReference type="SAM" id="SignalP"/>
    </source>
</evidence>
<dbReference type="AlphaFoldDB" id="A0A8H7SCT6"/>